<accession>A0A392UG75</accession>
<dbReference type="EMBL" id="LXQA010808050">
    <property type="protein sequence ID" value="MCI71988.1"/>
    <property type="molecule type" value="Genomic_DNA"/>
</dbReference>
<name>A0A392UG75_9FABA</name>
<proteinExistence type="predicted"/>
<feature type="non-terminal residue" evidence="1">
    <location>
        <position position="17"/>
    </location>
</feature>
<evidence type="ECO:0000313" key="2">
    <source>
        <dbReference type="Proteomes" id="UP000265520"/>
    </source>
</evidence>
<sequence length="17" mass="2055">MTEAPYQLSEVLSRFRQ</sequence>
<keyword evidence="2" id="KW-1185">Reference proteome</keyword>
<reference evidence="1 2" key="1">
    <citation type="journal article" date="2018" name="Front. Plant Sci.">
        <title>Red Clover (Trifolium pratense) and Zigzag Clover (T. medium) - A Picture of Genomic Similarities and Differences.</title>
        <authorList>
            <person name="Dluhosova J."/>
            <person name="Istvanek J."/>
            <person name="Nedelnik J."/>
            <person name="Repkova J."/>
        </authorList>
    </citation>
    <scope>NUCLEOTIDE SEQUENCE [LARGE SCALE GENOMIC DNA]</scope>
    <source>
        <strain evidence="2">cv. 10/8</strain>
        <tissue evidence="1">Leaf</tissue>
    </source>
</reference>
<comment type="caution">
    <text evidence="1">The sequence shown here is derived from an EMBL/GenBank/DDBJ whole genome shotgun (WGS) entry which is preliminary data.</text>
</comment>
<organism evidence="1 2">
    <name type="scientific">Trifolium medium</name>
    <dbReference type="NCBI Taxonomy" id="97028"/>
    <lineage>
        <taxon>Eukaryota</taxon>
        <taxon>Viridiplantae</taxon>
        <taxon>Streptophyta</taxon>
        <taxon>Embryophyta</taxon>
        <taxon>Tracheophyta</taxon>
        <taxon>Spermatophyta</taxon>
        <taxon>Magnoliopsida</taxon>
        <taxon>eudicotyledons</taxon>
        <taxon>Gunneridae</taxon>
        <taxon>Pentapetalae</taxon>
        <taxon>rosids</taxon>
        <taxon>fabids</taxon>
        <taxon>Fabales</taxon>
        <taxon>Fabaceae</taxon>
        <taxon>Papilionoideae</taxon>
        <taxon>50 kb inversion clade</taxon>
        <taxon>NPAAA clade</taxon>
        <taxon>Hologalegina</taxon>
        <taxon>IRL clade</taxon>
        <taxon>Trifolieae</taxon>
        <taxon>Trifolium</taxon>
    </lineage>
</organism>
<dbReference type="AlphaFoldDB" id="A0A392UG75"/>
<protein>
    <submittedName>
        <fullName evidence="1">Uncharacterized protein</fullName>
    </submittedName>
</protein>
<evidence type="ECO:0000313" key="1">
    <source>
        <dbReference type="EMBL" id="MCI71988.1"/>
    </source>
</evidence>
<dbReference type="Proteomes" id="UP000265520">
    <property type="component" value="Unassembled WGS sequence"/>
</dbReference>